<dbReference type="PANTHER" id="PTHR42883">
    <property type="entry name" value="GLUCOSE-1-PHOSPHATE THYMIDYLTRANSFERASE"/>
    <property type="match status" value="1"/>
</dbReference>
<dbReference type="Pfam" id="PF25087">
    <property type="entry name" value="GMPPB_C"/>
    <property type="match status" value="1"/>
</dbReference>
<dbReference type="Gene3D" id="3.90.550.10">
    <property type="entry name" value="Spore Coat Polysaccharide Biosynthesis Protein SpsA, Chain A"/>
    <property type="match status" value="1"/>
</dbReference>
<dbReference type="InterPro" id="IPR029044">
    <property type="entry name" value="Nucleotide-diphossugar_trans"/>
</dbReference>
<dbReference type="CDD" id="cd04189">
    <property type="entry name" value="G1P_TT_long"/>
    <property type="match status" value="1"/>
</dbReference>
<comment type="caution">
    <text evidence="3">The sequence shown here is derived from an EMBL/GenBank/DDBJ whole genome shotgun (WGS) entry which is preliminary data.</text>
</comment>
<gene>
    <name evidence="3" type="ORF">SAMN02745355_0703</name>
</gene>
<protein>
    <submittedName>
        <fullName evidence="3">Glucose-1-phosphate thymidylyltransferase</fullName>
    </submittedName>
</protein>
<dbReference type="InterPro" id="IPR056729">
    <property type="entry name" value="GMPPB_C"/>
</dbReference>
<sequence>MKAVILHGGSGTRLRPLTYTGSKQLIKIAGKPISQYGIEDLRDNGIKDMAIILGDNSPRDVINYYGDGSDLGIKITYIYQGNPRGIADAVLKARDFIGNDDFIVYLGDNIVLNGIKGMINFNGDASILLAKVDNPNRFGVALIEDDNIVKLIEKPKEFVSDLALVGVYAFTPEIFKYIEELKPSQRGELEITEAIQALIDDNKTVNFSIINDWWKDSGTPRDLLEANIKLLDKFTPESDNSNDMYGRINMPKTSNIVNSKIYGPSYIGNNVTIKNSYIGPYTSIGDNCIIENSELSNSIIFDNSVIKEAKLIESIIGEDASIGKTYNRPISSKFVVGKGSMISLE</sequence>
<dbReference type="InterPro" id="IPR005835">
    <property type="entry name" value="NTP_transferase_dom"/>
</dbReference>
<dbReference type="Gene3D" id="2.160.10.10">
    <property type="entry name" value="Hexapeptide repeat proteins"/>
    <property type="match status" value="1"/>
</dbReference>
<keyword evidence="3" id="KW-0808">Transferase</keyword>
<dbReference type="Proteomes" id="UP000192315">
    <property type="component" value="Unassembled WGS sequence"/>
</dbReference>
<dbReference type="EMBL" id="FWYE01000001">
    <property type="protein sequence ID" value="SMD30792.1"/>
    <property type="molecule type" value="Genomic_DNA"/>
</dbReference>
<keyword evidence="4" id="KW-1185">Reference proteome</keyword>
<dbReference type="AlphaFoldDB" id="A0A8G2L774"/>
<evidence type="ECO:0000313" key="4">
    <source>
        <dbReference type="Proteomes" id="UP000192315"/>
    </source>
</evidence>
<dbReference type="SUPFAM" id="SSF53448">
    <property type="entry name" value="Nucleotide-diphospho-sugar transferases"/>
    <property type="match status" value="1"/>
</dbReference>
<dbReference type="NCBIfam" id="TIGR01208">
    <property type="entry name" value="rmlA_long"/>
    <property type="match status" value="1"/>
</dbReference>
<feature type="domain" description="Nucleotidyl transferase" evidence="1">
    <location>
        <begin position="2"/>
        <end position="232"/>
    </location>
</feature>
<reference evidence="3 4" key="1">
    <citation type="submission" date="2017-04" db="EMBL/GenBank/DDBJ databases">
        <authorList>
            <person name="Varghese N."/>
            <person name="Submissions S."/>
        </authorList>
    </citation>
    <scope>NUCLEOTIDE SEQUENCE [LARGE SCALE GENOMIC DNA]</scope>
    <source>
        <strain evidence="3 4">DSM 9789</strain>
    </source>
</reference>
<accession>A0A8G2L774</accession>
<dbReference type="RefSeq" id="WP_084272660.1">
    <property type="nucleotide sequence ID" value="NZ_FWYE01000001.1"/>
</dbReference>
<dbReference type="Pfam" id="PF00483">
    <property type="entry name" value="NTP_transferase"/>
    <property type="match status" value="1"/>
</dbReference>
<proteinExistence type="predicted"/>
<dbReference type="GO" id="GO:0016740">
    <property type="term" value="F:transferase activity"/>
    <property type="evidence" value="ECO:0007669"/>
    <property type="project" value="UniProtKB-KW"/>
</dbReference>
<evidence type="ECO:0000313" key="3">
    <source>
        <dbReference type="EMBL" id="SMD30792.1"/>
    </source>
</evidence>
<name>A0A8G2L774_PICTO</name>
<dbReference type="PANTHER" id="PTHR42883:SF2">
    <property type="entry name" value="THYMIDYLYLTRANSFERASE"/>
    <property type="match status" value="1"/>
</dbReference>
<organism evidence="3 4">
    <name type="scientific">Picrophilus torridus (strain ATCC 700027 / DSM 9790 / JCM 10055 / NBRC 100828 / KAW 2/3)</name>
    <dbReference type="NCBI Taxonomy" id="1122961"/>
    <lineage>
        <taxon>Archaea</taxon>
        <taxon>Methanobacteriati</taxon>
        <taxon>Thermoplasmatota</taxon>
        <taxon>Thermoplasmata</taxon>
        <taxon>Thermoplasmatales</taxon>
        <taxon>Picrophilaceae</taxon>
        <taxon>Picrophilus</taxon>
    </lineage>
</organism>
<evidence type="ECO:0000259" key="1">
    <source>
        <dbReference type="Pfam" id="PF00483"/>
    </source>
</evidence>
<dbReference type="InterPro" id="IPR005908">
    <property type="entry name" value="G1P_thy_trans_l"/>
</dbReference>
<evidence type="ECO:0000259" key="2">
    <source>
        <dbReference type="Pfam" id="PF25087"/>
    </source>
</evidence>
<feature type="domain" description="Mannose-1-phosphate guanyltransferase C-terminal" evidence="2">
    <location>
        <begin position="262"/>
        <end position="337"/>
    </location>
</feature>